<evidence type="ECO:0000313" key="5">
    <source>
        <dbReference type="Proteomes" id="UP000712157"/>
    </source>
</evidence>
<dbReference type="EMBL" id="JAHQCW010000001">
    <property type="protein sequence ID" value="MBU9734975.1"/>
    <property type="molecule type" value="Genomic_DNA"/>
</dbReference>
<dbReference type="RefSeq" id="WP_238720210.1">
    <property type="nucleotide sequence ID" value="NZ_JAHQCW010000001.1"/>
</dbReference>
<dbReference type="Gene3D" id="3.40.50.1820">
    <property type="entry name" value="alpha/beta hydrolase"/>
    <property type="match status" value="1"/>
</dbReference>
<dbReference type="Pfam" id="PF05448">
    <property type="entry name" value="AXE1"/>
    <property type="match status" value="1"/>
</dbReference>
<organism evidence="4 5">
    <name type="scientific">Diplocloster agilis</name>
    <dbReference type="NCBI Taxonomy" id="2850323"/>
    <lineage>
        <taxon>Bacteria</taxon>
        <taxon>Bacillati</taxon>
        <taxon>Bacillota</taxon>
        <taxon>Clostridia</taxon>
        <taxon>Lachnospirales</taxon>
        <taxon>Lachnospiraceae</taxon>
        <taxon>Diplocloster</taxon>
    </lineage>
</organism>
<accession>A0A949JTS9</accession>
<evidence type="ECO:0000256" key="1">
    <source>
        <dbReference type="PIRSR" id="PIRSR639069-1"/>
    </source>
</evidence>
<reference evidence="4" key="1">
    <citation type="submission" date="2021-06" db="EMBL/GenBank/DDBJ databases">
        <title>Description of novel taxa of the family Lachnospiraceae.</title>
        <authorList>
            <person name="Chaplin A.V."/>
            <person name="Sokolova S.R."/>
            <person name="Pikina A.P."/>
            <person name="Korzhanova M."/>
            <person name="Belova V."/>
            <person name="Korostin D."/>
            <person name="Efimov B.A."/>
        </authorList>
    </citation>
    <scope>NUCLEOTIDE SEQUENCE</scope>
    <source>
        <strain evidence="4">ASD5720</strain>
    </source>
</reference>
<dbReference type="InterPro" id="IPR008391">
    <property type="entry name" value="AXE1_dom"/>
</dbReference>
<dbReference type="PANTHER" id="PTHR40111:SF1">
    <property type="entry name" value="CEPHALOSPORIN-C DEACETYLASE"/>
    <property type="match status" value="1"/>
</dbReference>
<dbReference type="SUPFAM" id="SSF53474">
    <property type="entry name" value="alpha/beta-Hydrolases"/>
    <property type="match status" value="1"/>
</dbReference>
<keyword evidence="5" id="KW-1185">Reference proteome</keyword>
<feature type="active site" description="Charge relay system" evidence="1">
    <location>
        <position position="302"/>
    </location>
</feature>
<dbReference type="GO" id="GO:0052689">
    <property type="term" value="F:carboxylic ester hydrolase activity"/>
    <property type="evidence" value="ECO:0007669"/>
    <property type="project" value="TreeGrafter"/>
</dbReference>
<dbReference type="GO" id="GO:0005976">
    <property type="term" value="P:polysaccharide metabolic process"/>
    <property type="evidence" value="ECO:0007669"/>
    <property type="project" value="TreeGrafter"/>
</dbReference>
<gene>
    <name evidence="4" type="ORF">KTH89_00405</name>
</gene>
<evidence type="ECO:0000259" key="3">
    <source>
        <dbReference type="Pfam" id="PF05448"/>
    </source>
</evidence>
<dbReference type="Proteomes" id="UP000712157">
    <property type="component" value="Unassembled WGS sequence"/>
</dbReference>
<feature type="binding site" evidence="2">
    <location>
        <position position="92"/>
    </location>
    <ligand>
        <name>substrate</name>
    </ligand>
</feature>
<feature type="domain" description="Acetyl xylan esterase" evidence="3">
    <location>
        <begin position="1"/>
        <end position="317"/>
    </location>
</feature>
<dbReference type="InterPro" id="IPR029058">
    <property type="entry name" value="AB_hydrolase_fold"/>
</dbReference>
<comment type="caution">
    <text evidence="4">The sequence shown here is derived from an EMBL/GenBank/DDBJ whole genome shotgun (WGS) entry which is preliminary data.</text>
</comment>
<proteinExistence type="predicted"/>
<feature type="active site" description="Nucleophile" evidence="1">
    <location>
        <position position="183"/>
    </location>
</feature>
<protein>
    <submittedName>
        <fullName evidence="4">Acetylxylan esterase</fullName>
    </submittedName>
</protein>
<dbReference type="PANTHER" id="PTHR40111">
    <property type="entry name" value="CEPHALOSPORIN-C DEACETYLASE"/>
    <property type="match status" value="1"/>
</dbReference>
<sequence length="319" mass="36296">MGVFDLSVEQLNTYRGTNPKPRDFDEFWDRSVQEMKSIDPCVELKKSGFQTDFADCYDLFFTGMDRARIHAKYIKPRNGKEPHPAVLMFHGYTGNAGAWIEKLGYAANGFSVFAMDCRGQGGWSEDPGGVRGTTYRGQIIRGLDDGPEHLLFRKIFLDTAELAGIAMGMPEVDKDRVGVLGQSQGGGLTIACAALEPRIKRLAPLFPFLSDYQRVWELDLAKDSYEELSYYFRWFDPTHAREREIFETLGYIDVQNFAGRIKGRVLMGTGLMDTNCPPSTQFAFYNKLTGEKESILYPDFRHENIPDFNDKTFQFMRGL</sequence>
<name>A0A949JTS9_9FIRM</name>
<feature type="active site" description="Charge relay system" evidence="1">
    <location>
        <position position="273"/>
    </location>
</feature>
<dbReference type="AlphaFoldDB" id="A0A949JTS9"/>
<evidence type="ECO:0000313" key="4">
    <source>
        <dbReference type="EMBL" id="MBU9734975.1"/>
    </source>
</evidence>
<dbReference type="InterPro" id="IPR039069">
    <property type="entry name" value="CE7"/>
</dbReference>
<evidence type="ECO:0000256" key="2">
    <source>
        <dbReference type="PIRSR" id="PIRSR639069-2"/>
    </source>
</evidence>